<evidence type="ECO:0000313" key="1">
    <source>
        <dbReference type="EMBL" id="CCJ71406.1"/>
    </source>
</evidence>
<comment type="caution">
    <text evidence="1">The sequence shown here is derived from an EMBL/GenBank/DDBJ whole genome shotgun (WGS) entry which is preliminary data.</text>
</comment>
<protein>
    <submittedName>
        <fullName evidence="1">Uncharacterized protein</fullName>
    </submittedName>
</protein>
<dbReference type="eggNOG" id="ENOG5033ZI4">
    <property type="taxonomic scope" value="Bacteria"/>
</dbReference>
<gene>
    <name evidence="1" type="ORF">BN137_744</name>
</gene>
<accession>K7ZY86</accession>
<dbReference type="AlphaFoldDB" id="K7ZY86"/>
<sequence>MKSQAVRNSARKARRQNMVILLAVVMMGTFSADEAKAGRITMSNPQEETTADGKHVCIYSNSIYTFTTVTRSQNCPYSKTFDTEDAE</sequence>
<evidence type="ECO:0000313" key="2">
    <source>
        <dbReference type="Proteomes" id="UP000009340"/>
    </source>
</evidence>
<name>K7ZY86_9ENTR</name>
<organism evidence="1 2">
    <name type="scientific">Cronobacter condimenti 1330</name>
    <dbReference type="NCBI Taxonomy" id="1073999"/>
    <lineage>
        <taxon>Bacteria</taxon>
        <taxon>Pseudomonadati</taxon>
        <taxon>Pseudomonadota</taxon>
        <taxon>Gammaproteobacteria</taxon>
        <taxon>Enterobacterales</taxon>
        <taxon>Enterobacteriaceae</taxon>
        <taxon>Cronobacter</taxon>
    </lineage>
</organism>
<dbReference type="Proteomes" id="UP000009340">
    <property type="component" value="Unassembled WGS sequence"/>
</dbReference>
<dbReference type="EMBL" id="CAKW01000024">
    <property type="protein sequence ID" value="CCJ71406.1"/>
    <property type="molecule type" value="Genomic_DNA"/>
</dbReference>
<dbReference type="STRING" id="1073999.AFK62_07510"/>
<reference evidence="1" key="1">
    <citation type="submission" date="2012-07" db="EMBL/GenBank/DDBJ databases">
        <authorList>
            <person name="Cummings C."/>
        </authorList>
    </citation>
    <scope>NUCLEOTIDE SEQUENCE</scope>
    <source>
        <strain evidence="1">1330</strain>
    </source>
</reference>
<proteinExistence type="predicted"/>